<dbReference type="EMBL" id="LR796421">
    <property type="protein sequence ID" value="CAB4142632.1"/>
    <property type="molecule type" value="Genomic_DNA"/>
</dbReference>
<evidence type="ECO:0000256" key="1">
    <source>
        <dbReference type="ARBA" id="ARBA00001052"/>
    </source>
</evidence>
<protein>
    <recommendedName>
        <fullName evidence="3">GTP cyclohydrolase I</fullName>
        <ecNumber evidence="3">3.5.4.16</ecNumber>
    </recommendedName>
</protein>
<feature type="domain" description="GTP cyclohydrolase I" evidence="5">
    <location>
        <begin position="29"/>
        <end position="208"/>
    </location>
</feature>
<dbReference type="GO" id="GO:0046654">
    <property type="term" value="P:tetrahydrofolate biosynthetic process"/>
    <property type="evidence" value="ECO:0007669"/>
    <property type="project" value="InterPro"/>
</dbReference>
<dbReference type="EC" id="3.5.4.16" evidence="3"/>
<organism evidence="6">
    <name type="scientific">uncultured Caudovirales phage</name>
    <dbReference type="NCBI Taxonomy" id="2100421"/>
    <lineage>
        <taxon>Viruses</taxon>
        <taxon>Duplodnaviria</taxon>
        <taxon>Heunggongvirae</taxon>
        <taxon>Uroviricota</taxon>
        <taxon>Caudoviricetes</taxon>
        <taxon>Peduoviridae</taxon>
        <taxon>Maltschvirus</taxon>
        <taxon>Maltschvirus maltsch</taxon>
    </lineage>
</organism>
<dbReference type="InterPro" id="IPR043134">
    <property type="entry name" value="GTP-CH-I_N"/>
</dbReference>
<evidence type="ECO:0000256" key="2">
    <source>
        <dbReference type="ARBA" id="ARBA00005080"/>
    </source>
</evidence>
<dbReference type="Gene3D" id="1.10.286.10">
    <property type="match status" value="1"/>
</dbReference>
<comment type="catalytic activity">
    <reaction evidence="1">
        <text>GTP + H2O = 7,8-dihydroneopterin 3'-triphosphate + formate + H(+)</text>
        <dbReference type="Rhea" id="RHEA:17473"/>
        <dbReference type="ChEBI" id="CHEBI:15377"/>
        <dbReference type="ChEBI" id="CHEBI:15378"/>
        <dbReference type="ChEBI" id="CHEBI:15740"/>
        <dbReference type="ChEBI" id="CHEBI:37565"/>
        <dbReference type="ChEBI" id="CHEBI:58462"/>
        <dbReference type="EC" id="3.5.4.16"/>
    </reaction>
</comment>
<dbReference type="GO" id="GO:0006729">
    <property type="term" value="P:tetrahydrobiopterin biosynthetic process"/>
    <property type="evidence" value="ECO:0007669"/>
    <property type="project" value="TreeGrafter"/>
</dbReference>
<dbReference type="InterPro" id="IPR020602">
    <property type="entry name" value="GTP_CycHdrlase_I_dom"/>
</dbReference>
<dbReference type="InterPro" id="IPR043133">
    <property type="entry name" value="GTP-CH-I_C/QueF"/>
</dbReference>
<evidence type="ECO:0000259" key="5">
    <source>
        <dbReference type="Pfam" id="PF01227"/>
    </source>
</evidence>
<dbReference type="UniPathway" id="UPA00848">
    <property type="reaction ID" value="UER00151"/>
</dbReference>
<accession>A0A6J5M8U8</accession>
<dbReference type="SUPFAM" id="SSF55620">
    <property type="entry name" value="Tetrahydrobiopterin biosynthesis enzymes-like"/>
    <property type="match status" value="1"/>
</dbReference>
<evidence type="ECO:0000313" key="6">
    <source>
        <dbReference type="EMBL" id="CAB4142632.1"/>
    </source>
</evidence>
<dbReference type="PANTHER" id="PTHR11109:SF7">
    <property type="entry name" value="GTP CYCLOHYDROLASE 1"/>
    <property type="match status" value="1"/>
</dbReference>
<dbReference type="GO" id="GO:0003934">
    <property type="term" value="F:GTP cyclohydrolase I activity"/>
    <property type="evidence" value="ECO:0007669"/>
    <property type="project" value="UniProtKB-EC"/>
</dbReference>
<dbReference type="Gene3D" id="3.30.1130.10">
    <property type="match status" value="1"/>
</dbReference>
<evidence type="ECO:0000256" key="4">
    <source>
        <dbReference type="ARBA" id="ARBA00022801"/>
    </source>
</evidence>
<dbReference type="GO" id="GO:0005525">
    <property type="term" value="F:GTP binding"/>
    <property type="evidence" value="ECO:0007669"/>
    <property type="project" value="TreeGrafter"/>
</dbReference>
<proteinExistence type="predicted"/>
<gene>
    <name evidence="6" type="ORF">UFOVP450_17</name>
</gene>
<dbReference type="Pfam" id="PF01227">
    <property type="entry name" value="GTP_cyclohydroI"/>
    <property type="match status" value="1"/>
</dbReference>
<sequence>MELLKKANGNMPRTEEEKKQMIAQAAEYYGQFLNALGFDWKADPHSDRTPYRVAKAWVNDLIAGSISEEPEITAFPNDEGYTGLICQTRIPVMSMCAHHNLTFSGVAHVAYIPGKEKDDLVVGLSKLNRIVDFYSRRPNIQESLTKQIHDHIDRLCIGNRGVAVVVESQHNCVKCRGIKQDSVMKTSQMSGYFFSNEIGTRQEFFNLIDQSRV</sequence>
<dbReference type="InterPro" id="IPR001474">
    <property type="entry name" value="GTP_CycHdrlase_I"/>
</dbReference>
<comment type="pathway">
    <text evidence="2">Cofactor biosynthesis; 7,8-dihydroneopterin triphosphate biosynthesis; 7,8-dihydroneopterin triphosphate from GTP: step 1/1.</text>
</comment>
<dbReference type="FunFam" id="3.30.1130.10:FF:000001">
    <property type="entry name" value="GTP cyclohydrolase 1"/>
    <property type="match status" value="1"/>
</dbReference>
<reference evidence="6" key="1">
    <citation type="submission" date="2020-04" db="EMBL/GenBank/DDBJ databases">
        <authorList>
            <person name="Chiriac C."/>
            <person name="Salcher M."/>
            <person name="Ghai R."/>
            <person name="Kavagutti S V."/>
        </authorList>
    </citation>
    <scope>NUCLEOTIDE SEQUENCE</scope>
</reference>
<name>A0A6J5M8U8_9CAUD</name>
<dbReference type="PANTHER" id="PTHR11109">
    <property type="entry name" value="GTP CYCLOHYDROLASE I"/>
    <property type="match status" value="1"/>
</dbReference>
<keyword evidence="4 6" id="KW-0378">Hydrolase</keyword>
<dbReference type="GO" id="GO:0008270">
    <property type="term" value="F:zinc ion binding"/>
    <property type="evidence" value="ECO:0007669"/>
    <property type="project" value="TreeGrafter"/>
</dbReference>
<evidence type="ECO:0000256" key="3">
    <source>
        <dbReference type="ARBA" id="ARBA00012715"/>
    </source>
</evidence>